<evidence type="ECO:0000313" key="3">
    <source>
        <dbReference type="Proteomes" id="UP001152519"/>
    </source>
</evidence>
<reference evidence="2" key="1">
    <citation type="submission" date="2021-05" db="EMBL/GenBank/DDBJ databases">
        <authorList>
            <person name="Arsene-Ploetze F."/>
        </authorList>
    </citation>
    <scope>NUCLEOTIDE SEQUENCE</scope>
    <source>
        <strain evidence="2">DSM 42138</strain>
    </source>
</reference>
<gene>
    <name evidence="2" type="ORF">SCOCK_460022</name>
</gene>
<name>A0A9W4E9Z0_9ACTN</name>
<evidence type="ECO:0000256" key="1">
    <source>
        <dbReference type="SAM" id="MobiDB-lite"/>
    </source>
</evidence>
<feature type="compositionally biased region" description="Basic and acidic residues" evidence="1">
    <location>
        <begin position="1"/>
        <end position="20"/>
    </location>
</feature>
<protein>
    <submittedName>
        <fullName evidence="2">Uncharacterized protein</fullName>
    </submittedName>
</protein>
<keyword evidence="3" id="KW-1185">Reference proteome</keyword>
<dbReference type="EMBL" id="CAJSLV010000077">
    <property type="protein sequence ID" value="CAG6396763.1"/>
    <property type="molecule type" value="Genomic_DNA"/>
</dbReference>
<dbReference type="Proteomes" id="UP001152519">
    <property type="component" value="Unassembled WGS sequence"/>
</dbReference>
<dbReference type="AlphaFoldDB" id="A0A9W4E9Z0"/>
<proteinExistence type="predicted"/>
<feature type="region of interest" description="Disordered" evidence="1">
    <location>
        <begin position="1"/>
        <end position="71"/>
    </location>
</feature>
<organism evidence="2 3">
    <name type="scientific">Actinacidiphila cocklensis</name>
    <dbReference type="NCBI Taxonomy" id="887465"/>
    <lineage>
        <taxon>Bacteria</taxon>
        <taxon>Bacillati</taxon>
        <taxon>Actinomycetota</taxon>
        <taxon>Actinomycetes</taxon>
        <taxon>Kitasatosporales</taxon>
        <taxon>Streptomycetaceae</taxon>
        <taxon>Actinacidiphila</taxon>
    </lineage>
</organism>
<accession>A0A9W4E9Z0</accession>
<sequence>MHGDHLRQPRHVDDHPDRALPELLQDPGLHRNTDALEDSGQHFLNLPGPAAPQRTAVPPAGGLSGGCAAAS</sequence>
<comment type="caution">
    <text evidence="2">The sequence shown here is derived from an EMBL/GenBank/DDBJ whole genome shotgun (WGS) entry which is preliminary data.</text>
</comment>
<evidence type="ECO:0000313" key="2">
    <source>
        <dbReference type="EMBL" id="CAG6396763.1"/>
    </source>
</evidence>